<dbReference type="EMBL" id="AZAC01000002">
    <property type="protein sequence ID" value="KIX15527.1"/>
    <property type="molecule type" value="Genomic_DNA"/>
</dbReference>
<dbReference type="PANTHER" id="PTHR32071">
    <property type="entry name" value="TRANSCRIPTIONAL REGULATORY PROTEIN"/>
    <property type="match status" value="1"/>
</dbReference>
<dbReference type="InterPro" id="IPR003593">
    <property type="entry name" value="AAA+_ATPase"/>
</dbReference>
<dbReference type="FunFam" id="3.40.50.300:FF:000006">
    <property type="entry name" value="DNA-binding transcriptional regulator NtrC"/>
    <property type="match status" value="1"/>
</dbReference>
<evidence type="ECO:0000313" key="10">
    <source>
        <dbReference type="EMBL" id="KIX15527.1"/>
    </source>
</evidence>
<keyword evidence="1 7" id="KW-0597">Phosphoprotein</keyword>
<dbReference type="Proteomes" id="UP000032233">
    <property type="component" value="Unassembled WGS sequence"/>
</dbReference>
<feature type="modified residue" description="4-aspartylphosphate" evidence="7">
    <location>
        <position position="53"/>
    </location>
</feature>
<evidence type="ECO:0000256" key="5">
    <source>
        <dbReference type="ARBA" id="ARBA00023015"/>
    </source>
</evidence>
<dbReference type="InterPro" id="IPR009057">
    <property type="entry name" value="Homeodomain-like_sf"/>
</dbReference>
<dbReference type="Gene3D" id="1.10.10.60">
    <property type="entry name" value="Homeodomain-like"/>
    <property type="match status" value="1"/>
</dbReference>
<accession>A0A0D2GLK6</accession>
<evidence type="ECO:0000256" key="4">
    <source>
        <dbReference type="ARBA" id="ARBA00023012"/>
    </source>
</evidence>
<dbReference type="InterPro" id="IPR002078">
    <property type="entry name" value="Sigma_54_int"/>
</dbReference>
<dbReference type="SUPFAM" id="SSF46689">
    <property type="entry name" value="Homeodomain-like"/>
    <property type="match status" value="1"/>
</dbReference>
<dbReference type="PROSITE" id="PS50045">
    <property type="entry name" value="SIGMA54_INTERACT_4"/>
    <property type="match status" value="1"/>
</dbReference>
<dbReference type="InParanoid" id="A0A0D2GLK6"/>
<keyword evidence="6" id="KW-0804">Transcription</keyword>
<dbReference type="GO" id="GO:0006355">
    <property type="term" value="P:regulation of DNA-templated transcription"/>
    <property type="evidence" value="ECO:0007669"/>
    <property type="project" value="InterPro"/>
</dbReference>
<reference evidence="10 11" key="1">
    <citation type="submission" date="2013-11" db="EMBL/GenBank/DDBJ databases">
        <title>Metagenomic analysis of a methanogenic consortium involved in long chain n-alkane degradation.</title>
        <authorList>
            <person name="Davidova I.A."/>
            <person name="Callaghan A.V."/>
            <person name="Wawrik B."/>
            <person name="Pruitt S."/>
            <person name="Marks C."/>
            <person name="Duncan K.E."/>
            <person name="Suflita J.M."/>
        </authorList>
    </citation>
    <scope>NUCLEOTIDE SEQUENCE [LARGE SCALE GENOMIC DNA]</scope>
    <source>
        <strain evidence="10 11">SPR</strain>
    </source>
</reference>
<dbReference type="STRING" id="1429043.X474_02050"/>
<dbReference type="SUPFAM" id="SSF52540">
    <property type="entry name" value="P-loop containing nucleoside triphosphate hydrolases"/>
    <property type="match status" value="1"/>
</dbReference>
<dbReference type="SMART" id="SM00382">
    <property type="entry name" value="AAA"/>
    <property type="match status" value="1"/>
</dbReference>
<dbReference type="Pfam" id="PF00158">
    <property type="entry name" value="Sigma54_activat"/>
    <property type="match status" value="1"/>
</dbReference>
<evidence type="ECO:0000259" key="8">
    <source>
        <dbReference type="PROSITE" id="PS50045"/>
    </source>
</evidence>
<dbReference type="FunFam" id="3.40.50.2300:FF:000018">
    <property type="entry name" value="DNA-binding transcriptional regulator NtrC"/>
    <property type="match status" value="1"/>
</dbReference>
<feature type="domain" description="Sigma-54 factor interaction" evidence="8">
    <location>
        <begin position="149"/>
        <end position="376"/>
    </location>
</feature>
<dbReference type="Gene3D" id="1.10.8.60">
    <property type="match status" value="1"/>
</dbReference>
<dbReference type="Pfam" id="PF25601">
    <property type="entry name" value="AAA_lid_14"/>
    <property type="match status" value="1"/>
</dbReference>
<keyword evidence="4" id="KW-0902">Two-component regulatory system</keyword>
<dbReference type="Gene3D" id="3.40.50.2300">
    <property type="match status" value="1"/>
</dbReference>
<evidence type="ECO:0000256" key="1">
    <source>
        <dbReference type="ARBA" id="ARBA00022553"/>
    </source>
</evidence>
<dbReference type="GO" id="GO:0000160">
    <property type="term" value="P:phosphorelay signal transduction system"/>
    <property type="evidence" value="ECO:0007669"/>
    <property type="project" value="UniProtKB-KW"/>
</dbReference>
<gene>
    <name evidence="10" type="ORF">X474_02050</name>
</gene>
<dbReference type="PROSITE" id="PS00675">
    <property type="entry name" value="SIGMA54_INTERACT_1"/>
    <property type="match status" value="1"/>
</dbReference>
<evidence type="ECO:0000256" key="3">
    <source>
        <dbReference type="ARBA" id="ARBA00022840"/>
    </source>
</evidence>
<dbReference type="InterPro" id="IPR058031">
    <property type="entry name" value="AAA_lid_NorR"/>
</dbReference>
<keyword evidence="3" id="KW-0067">ATP-binding</keyword>
<dbReference type="InterPro" id="IPR001789">
    <property type="entry name" value="Sig_transdc_resp-reg_receiver"/>
</dbReference>
<dbReference type="Pfam" id="PF00072">
    <property type="entry name" value="Response_reg"/>
    <property type="match status" value="1"/>
</dbReference>
<keyword evidence="5" id="KW-0805">Transcription regulation</keyword>
<evidence type="ECO:0000256" key="2">
    <source>
        <dbReference type="ARBA" id="ARBA00022741"/>
    </source>
</evidence>
<dbReference type="Gene3D" id="3.40.50.300">
    <property type="entry name" value="P-loop containing nucleotide triphosphate hydrolases"/>
    <property type="match status" value="1"/>
</dbReference>
<proteinExistence type="predicted"/>
<evidence type="ECO:0000313" key="11">
    <source>
        <dbReference type="Proteomes" id="UP000032233"/>
    </source>
</evidence>
<keyword evidence="2" id="KW-0547">Nucleotide-binding</keyword>
<dbReference type="SUPFAM" id="SSF52172">
    <property type="entry name" value="CheY-like"/>
    <property type="match status" value="1"/>
</dbReference>
<dbReference type="InterPro" id="IPR027417">
    <property type="entry name" value="P-loop_NTPase"/>
</dbReference>
<dbReference type="OrthoDB" id="9808843at2"/>
<comment type="caution">
    <text evidence="10">The sequence shown here is derived from an EMBL/GenBank/DDBJ whole genome shotgun (WGS) entry which is preliminary data.</text>
</comment>
<keyword evidence="11" id="KW-1185">Reference proteome</keyword>
<dbReference type="AlphaFoldDB" id="A0A0D2GLK6"/>
<dbReference type="PROSITE" id="PS50110">
    <property type="entry name" value="RESPONSE_REGULATORY"/>
    <property type="match status" value="1"/>
</dbReference>
<evidence type="ECO:0000256" key="7">
    <source>
        <dbReference type="PROSITE-ProRule" id="PRU00169"/>
    </source>
</evidence>
<evidence type="ECO:0000259" key="9">
    <source>
        <dbReference type="PROSITE" id="PS50110"/>
    </source>
</evidence>
<dbReference type="SMART" id="SM00448">
    <property type="entry name" value="REC"/>
    <property type="match status" value="1"/>
</dbReference>
<dbReference type="InterPro" id="IPR025662">
    <property type="entry name" value="Sigma_54_int_dom_ATP-bd_1"/>
</dbReference>
<dbReference type="CDD" id="cd00009">
    <property type="entry name" value="AAA"/>
    <property type="match status" value="1"/>
</dbReference>
<name>A0A0D2GLK6_9BACT</name>
<dbReference type="InterPro" id="IPR011006">
    <property type="entry name" value="CheY-like_superfamily"/>
</dbReference>
<dbReference type="GO" id="GO:0005524">
    <property type="term" value="F:ATP binding"/>
    <property type="evidence" value="ECO:0007669"/>
    <property type="project" value="UniProtKB-KW"/>
</dbReference>
<organism evidence="10 11">
    <name type="scientific">Dethiosulfatarculus sandiegensis</name>
    <dbReference type="NCBI Taxonomy" id="1429043"/>
    <lineage>
        <taxon>Bacteria</taxon>
        <taxon>Pseudomonadati</taxon>
        <taxon>Thermodesulfobacteriota</taxon>
        <taxon>Desulfarculia</taxon>
        <taxon>Desulfarculales</taxon>
        <taxon>Desulfarculaceae</taxon>
        <taxon>Dethiosulfatarculus</taxon>
    </lineage>
</organism>
<feature type="domain" description="Response regulatory" evidence="9">
    <location>
        <begin position="4"/>
        <end position="118"/>
    </location>
</feature>
<protein>
    <submittedName>
        <fullName evidence="10">Acetoacetate metabolism regulatory protein AtoC</fullName>
    </submittedName>
</protein>
<sequence length="468" mass="52443">MQGTVLLVDDEQHLISFLKKLLDSEGYDTKTALTGEEARQKAALFYPDVMVLDIRLPDTDGVELMRELKQTYPHAQYIMMTAHGSIQTAVESTRLGAFEYLTKPVEPDVLLVSLQNAMKARRLTEEVEELRRKSRLLPGSSEITIEQYRSPAFRMVADEAHRATDSDATVLLTGESGTGKNHLSRWIHEHSGRADGPFFEINCASIAPSLVESELFGYEPGAFTGSQGRKRGLLEMADQGTLLLDEIGDMDLALQAKLLTFLDTQVVRRLGSETNIKVNARIIAATNQDLEELVQEKKFRQDLYYRLNVLVINMPPLRRRTSDITILAKELLMRLAHEMDLKNVPRLGPEALGSLERYHWPGNVREMRNVLERSLLEASSYDVINHVALGPKSLASFDLSPVTQTDQSLIEVRFPEDGLNLKETLNQLTATLIKEALARGATKKQAAELLGISRHSLTHYLKALDINA</sequence>
<dbReference type="RefSeq" id="WP_044346412.1">
    <property type="nucleotide sequence ID" value="NZ_AZAC01000002.1"/>
</dbReference>
<evidence type="ECO:0000256" key="6">
    <source>
        <dbReference type="ARBA" id="ARBA00023163"/>
    </source>
</evidence>